<feature type="region of interest" description="Disordered" evidence="1">
    <location>
        <begin position="48"/>
        <end position="70"/>
    </location>
</feature>
<dbReference type="EMBL" id="LIDN01000094">
    <property type="protein sequence ID" value="KRP33712.1"/>
    <property type="molecule type" value="Genomic_DNA"/>
</dbReference>
<dbReference type="PANTHER" id="PTHR30437">
    <property type="entry name" value="TRANSCRIPTION ELONGATION FACTOR GREA"/>
    <property type="match status" value="1"/>
</dbReference>
<dbReference type="Gene3D" id="3.10.50.30">
    <property type="entry name" value="Transcription elongation factor, GreA/GreB, C-terminal domain"/>
    <property type="match status" value="1"/>
</dbReference>
<dbReference type="Proteomes" id="UP000051220">
    <property type="component" value="Unassembled WGS sequence"/>
</dbReference>
<dbReference type="InterPro" id="IPR001437">
    <property type="entry name" value="Tscrpt_elong_fac_GreA/B_C"/>
</dbReference>
<evidence type="ECO:0000313" key="4">
    <source>
        <dbReference type="Proteomes" id="UP000051220"/>
    </source>
</evidence>
<proteinExistence type="predicted"/>
<name>A0A0R2XCC0_9BACT</name>
<dbReference type="AlphaFoldDB" id="A0A0R2XCC0"/>
<dbReference type="InterPro" id="IPR023459">
    <property type="entry name" value="Tscrpt_elong_fac_GreA/B_fam"/>
</dbReference>
<evidence type="ECO:0000259" key="2">
    <source>
        <dbReference type="Pfam" id="PF01272"/>
    </source>
</evidence>
<dbReference type="GO" id="GO:0070063">
    <property type="term" value="F:RNA polymerase binding"/>
    <property type="evidence" value="ECO:0007669"/>
    <property type="project" value="InterPro"/>
</dbReference>
<dbReference type="GO" id="GO:0006354">
    <property type="term" value="P:DNA-templated transcription elongation"/>
    <property type="evidence" value="ECO:0007669"/>
    <property type="project" value="TreeGrafter"/>
</dbReference>
<dbReference type="InterPro" id="IPR036953">
    <property type="entry name" value="GreA/GreB_C_sf"/>
</dbReference>
<dbReference type="GO" id="GO:0003677">
    <property type="term" value="F:DNA binding"/>
    <property type="evidence" value="ECO:0007669"/>
    <property type="project" value="InterPro"/>
</dbReference>
<comment type="caution">
    <text evidence="3">The sequence shown here is derived from an EMBL/GenBank/DDBJ whole genome shotgun (WGS) entry which is preliminary data.</text>
</comment>
<sequence>MEYESAEGGEKKTVTILGAWDSDPERGILSYQTAVAQALVRRKVGDTAELPSEKGPKTAVTIRSIRPFKS</sequence>
<organism evidence="3 4">
    <name type="scientific">Verrucomicrobia subdivision 6 bacterium BACL9 MAG-120924-bin69</name>
    <dbReference type="NCBI Taxonomy" id="1655635"/>
    <lineage>
        <taxon>Bacteria</taxon>
        <taxon>Pseudomonadati</taxon>
        <taxon>Verrucomicrobiota</taxon>
        <taxon>Verrucomicrobiia</taxon>
        <taxon>Verrucomicrobiales</taxon>
        <taxon>Verrucomicrobia subdivision 6</taxon>
    </lineage>
</organism>
<protein>
    <recommendedName>
        <fullName evidence="2">Transcription elongation factor GreA/GreB C-terminal domain-containing protein</fullName>
    </recommendedName>
</protein>
<dbReference type="SUPFAM" id="SSF54534">
    <property type="entry name" value="FKBP-like"/>
    <property type="match status" value="1"/>
</dbReference>
<evidence type="ECO:0000313" key="3">
    <source>
        <dbReference type="EMBL" id="KRP33712.1"/>
    </source>
</evidence>
<dbReference type="PANTHER" id="PTHR30437:SF4">
    <property type="entry name" value="TRANSCRIPTION ELONGATION FACTOR GREA"/>
    <property type="match status" value="1"/>
</dbReference>
<dbReference type="Pfam" id="PF01272">
    <property type="entry name" value="GreA_GreB"/>
    <property type="match status" value="1"/>
</dbReference>
<accession>A0A0R2XCC0</accession>
<feature type="domain" description="Transcription elongation factor GreA/GreB C-terminal" evidence="2">
    <location>
        <begin position="3"/>
        <end position="66"/>
    </location>
</feature>
<evidence type="ECO:0000256" key="1">
    <source>
        <dbReference type="SAM" id="MobiDB-lite"/>
    </source>
</evidence>
<dbReference type="GO" id="GO:0032784">
    <property type="term" value="P:regulation of DNA-templated transcription elongation"/>
    <property type="evidence" value="ECO:0007669"/>
    <property type="project" value="InterPro"/>
</dbReference>
<reference evidence="3 4" key="1">
    <citation type="submission" date="2015-10" db="EMBL/GenBank/DDBJ databases">
        <title>Metagenome-Assembled Genomes uncover a global brackish microbiome.</title>
        <authorList>
            <person name="Hugerth L.W."/>
            <person name="Larsson J."/>
            <person name="Alneberg J."/>
            <person name="Lindh M.V."/>
            <person name="Legrand C."/>
            <person name="Pinhassi J."/>
            <person name="Andersson A.F."/>
        </authorList>
    </citation>
    <scope>NUCLEOTIDE SEQUENCE [LARGE SCALE GENOMIC DNA]</scope>
    <source>
        <strain evidence="3">BACL9 MAG-120924-bin69</strain>
    </source>
</reference>
<gene>
    <name evidence="3" type="ORF">ABS33_03675</name>
</gene>